<dbReference type="GO" id="GO:0050660">
    <property type="term" value="F:flavin adenine dinucleotide binding"/>
    <property type="evidence" value="ECO:0007669"/>
    <property type="project" value="TreeGrafter"/>
</dbReference>
<dbReference type="GO" id="GO:0004497">
    <property type="term" value="F:monooxygenase activity"/>
    <property type="evidence" value="ECO:0007669"/>
    <property type="project" value="TreeGrafter"/>
</dbReference>
<reference evidence="2 3" key="1">
    <citation type="submission" date="2017-02" db="EMBL/GenBank/DDBJ databases">
        <title>Ketogulonicigenium robustum SPU B003 Genome sequencing and assembly.</title>
        <authorList>
            <person name="Li Y."/>
            <person name="Liu L."/>
            <person name="Wang C."/>
            <person name="Zhang M."/>
            <person name="Zhang T."/>
            <person name="Zhang Y."/>
        </authorList>
    </citation>
    <scope>NUCLEOTIDE SEQUENCE [LARGE SCALE GENOMIC DNA]</scope>
    <source>
        <strain evidence="2 3">SPU_B003</strain>
    </source>
</reference>
<dbReference type="RefSeq" id="WP_085786231.1">
    <property type="nucleotide sequence ID" value="NZ_CP019937.1"/>
</dbReference>
<evidence type="ECO:0000313" key="2">
    <source>
        <dbReference type="EMBL" id="ARO14733.1"/>
    </source>
</evidence>
<dbReference type="AlphaFoldDB" id="A0A1W6P004"/>
<sequence length="469" mass="50788">MGALAALQAQVASELDRIEGLACDWLPARAPDSYDVVICGAGLAGLGVAFGLKRRGINNVLVIDQRPKGQEGPWVTAARMKTLRSPKHLASVDLGVPSLTLRAWYEATYGTAAWDALDKPAKEDWMRYLIWFRAVTGLHVENDTTLVGLAPAPSGVRLELATPTGRKYVQAGHVVMATGLVGSGAAWIPPEIAALPRDMYTHSADICSDAGLAGRDVAVIGGATSAFDWSVTALERGARSVTHFARRAGFAATEGLAWMNFPGFLGHYADLPDDHRWRYMHRYFTMGIPPTQDQYNRAAFDPRFHYHAGAGASHYSLTGSGRVRIENACGTFEVDQLLLGTGYTSDLSARPELSSVAGLVKLWGDVYTPPAALGHRALAAHPYLGYDFELLPHDPAQVWISRIHMFNAAAMLSFGPVANGITGAKYGIPMLVTALARQLFQENRDHFLAAYEAFNDVHFVPRSDGKDNA</sequence>
<dbReference type="PANTHER" id="PTHR43539">
    <property type="entry name" value="FLAVIN-BINDING MONOOXYGENASE-LIKE PROTEIN (AFU_ORTHOLOGUE AFUA_4G09220)"/>
    <property type="match status" value="1"/>
</dbReference>
<dbReference type="SUPFAM" id="SSF51905">
    <property type="entry name" value="FAD/NAD(P)-binding domain"/>
    <property type="match status" value="2"/>
</dbReference>
<evidence type="ECO:0000256" key="1">
    <source>
        <dbReference type="ARBA" id="ARBA00023002"/>
    </source>
</evidence>
<dbReference type="Proteomes" id="UP000242447">
    <property type="component" value="Chromosome"/>
</dbReference>
<name>A0A1W6P004_9RHOB</name>
<dbReference type="Pfam" id="PF13738">
    <property type="entry name" value="Pyr_redox_3"/>
    <property type="match status" value="1"/>
</dbReference>
<dbReference type="EMBL" id="CP019937">
    <property type="protein sequence ID" value="ARO14733.1"/>
    <property type="molecule type" value="Genomic_DNA"/>
</dbReference>
<keyword evidence="1" id="KW-0560">Oxidoreductase</keyword>
<dbReference type="OrthoDB" id="8671611at2"/>
<dbReference type="PANTHER" id="PTHR43539:SF91">
    <property type="entry name" value="FAD-DEPENDENT URATE HYDROXYLASE"/>
    <property type="match status" value="1"/>
</dbReference>
<organism evidence="2 3">
    <name type="scientific">Ketogulonicigenium robustum</name>
    <dbReference type="NCBI Taxonomy" id="92947"/>
    <lineage>
        <taxon>Bacteria</taxon>
        <taxon>Pseudomonadati</taxon>
        <taxon>Pseudomonadota</taxon>
        <taxon>Alphaproteobacteria</taxon>
        <taxon>Rhodobacterales</taxon>
        <taxon>Roseobacteraceae</taxon>
        <taxon>Ketogulonicigenium</taxon>
    </lineage>
</organism>
<dbReference type="KEGG" id="kro:BVG79_01387"/>
<dbReference type="InterPro" id="IPR050982">
    <property type="entry name" value="Auxin_biosynth/cation_transpt"/>
</dbReference>
<dbReference type="Gene3D" id="3.50.50.60">
    <property type="entry name" value="FAD/NAD(P)-binding domain"/>
    <property type="match status" value="1"/>
</dbReference>
<protein>
    <submittedName>
        <fullName evidence="2">Oxidoreductase protein</fullName>
    </submittedName>
</protein>
<gene>
    <name evidence="2" type="ORF">BVG79_01387</name>
</gene>
<dbReference type="STRING" id="92947.BVG79_01387"/>
<accession>A0A1W6P004</accession>
<proteinExistence type="predicted"/>
<evidence type="ECO:0000313" key="3">
    <source>
        <dbReference type="Proteomes" id="UP000242447"/>
    </source>
</evidence>
<keyword evidence="3" id="KW-1185">Reference proteome</keyword>
<dbReference type="InterPro" id="IPR036188">
    <property type="entry name" value="FAD/NAD-bd_sf"/>
</dbReference>